<dbReference type="NCBIfam" id="TIGR02937">
    <property type="entry name" value="sigma70-ECF"/>
    <property type="match status" value="1"/>
</dbReference>
<dbReference type="InterPro" id="IPR014284">
    <property type="entry name" value="RNA_pol_sigma-70_dom"/>
</dbReference>
<evidence type="ECO:0000313" key="6">
    <source>
        <dbReference type="EMBL" id="OQP54434.1"/>
    </source>
</evidence>
<dbReference type="Gene3D" id="1.10.10.10">
    <property type="entry name" value="Winged helix-like DNA-binding domain superfamily/Winged helix DNA-binding domain"/>
    <property type="match status" value="1"/>
</dbReference>
<proteinExistence type="inferred from homology"/>
<dbReference type="SUPFAM" id="SSF88946">
    <property type="entry name" value="Sigma2 domain of RNA polymerase sigma factors"/>
    <property type="match status" value="1"/>
</dbReference>
<feature type="domain" description="RNA polymerase sigma-70 region 2" evidence="5">
    <location>
        <begin position="27"/>
        <end position="89"/>
    </location>
</feature>
<keyword evidence="3" id="KW-0731">Sigma factor</keyword>
<dbReference type="GO" id="GO:0006352">
    <property type="term" value="P:DNA-templated transcription initiation"/>
    <property type="evidence" value="ECO:0007669"/>
    <property type="project" value="InterPro"/>
</dbReference>
<organism evidence="6 7">
    <name type="scientific">Niastella populi</name>
    <dbReference type="NCBI Taxonomy" id="550983"/>
    <lineage>
        <taxon>Bacteria</taxon>
        <taxon>Pseudomonadati</taxon>
        <taxon>Bacteroidota</taxon>
        <taxon>Chitinophagia</taxon>
        <taxon>Chitinophagales</taxon>
        <taxon>Chitinophagaceae</taxon>
        <taxon>Niastella</taxon>
    </lineage>
</organism>
<dbReference type="RefSeq" id="WP_081169262.1">
    <property type="nucleotide sequence ID" value="NZ_LWBP01000207.1"/>
</dbReference>
<dbReference type="InterPro" id="IPR013325">
    <property type="entry name" value="RNA_pol_sigma_r2"/>
</dbReference>
<dbReference type="Pfam" id="PF04542">
    <property type="entry name" value="Sigma70_r2"/>
    <property type="match status" value="1"/>
</dbReference>
<comment type="similarity">
    <text evidence="1">Belongs to the sigma-70 factor family. ECF subfamily.</text>
</comment>
<evidence type="ECO:0000256" key="4">
    <source>
        <dbReference type="ARBA" id="ARBA00023163"/>
    </source>
</evidence>
<name>A0A1V9F7U1_9BACT</name>
<protein>
    <recommendedName>
        <fullName evidence="5">RNA polymerase sigma-70 region 2 domain-containing protein</fullName>
    </recommendedName>
</protein>
<dbReference type="OrthoDB" id="1116697at2"/>
<dbReference type="EMBL" id="LWBP01000207">
    <property type="protein sequence ID" value="OQP54434.1"/>
    <property type="molecule type" value="Genomic_DNA"/>
</dbReference>
<evidence type="ECO:0000259" key="5">
    <source>
        <dbReference type="Pfam" id="PF04542"/>
    </source>
</evidence>
<comment type="caution">
    <text evidence="6">The sequence shown here is derived from an EMBL/GenBank/DDBJ whole genome shotgun (WGS) entry which is preliminary data.</text>
</comment>
<dbReference type="SUPFAM" id="SSF88659">
    <property type="entry name" value="Sigma3 and sigma4 domains of RNA polymerase sigma factors"/>
    <property type="match status" value="1"/>
</dbReference>
<dbReference type="InterPro" id="IPR007627">
    <property type="entry name" value="RNA_pol_sigma70_r2"/>
</dbReference>
<reference evidence="7" key="1">
    <citation type="submission" date="2016-04" db="EMBL/GenBank/DDBJ databases">
        <authorList>
            <person name="Chen L."/>
            <person name="Zhuang W."/>
            <person name="Wang G."/>
        </authorList>
    </citation>
    <scope>NUCLEOTIDE SEQUENCE [LARGE SCALE GENOMIC DNA]</scope>
    <source>
        <strain evidence="7">208</strain>
    </source>
</reference>
<dbReference type="GO" id="GO:0016987">
    <property type="term" value="F:sigma factor activity"/>
    <property type="evidence" value="ECO:0007669"/>
    <property type="project" value="UniProtKB-KW"/>
</dbReference>
<dbReference type="InterPro" id="IPR036388">
    <property type="entry name" value="WH-like_DNA-bd_sf"/>
</dbReference>
<keyword evidence="7" id="KW-1185">Reference proteome</keyword>
<dbReference type="PANTHER" id="PTHR43133">
    <property type="entry name" value="RNA POLYMERASE ECF-TYPE SIGMA FACTO"/>
    <property type="match status" value="1"/>
</dbReference>
<dbReference type="AlphaFoldDB" id="A0A1V9F7U1"/>
<dbReference type="InterPro" id="IPR013324">
    <property type="entry name" value="RNA_pol_sigma_r3/r4-like"/>
</dbReference>
<keyword evidence="4" id="KW-0804">Transcription</keyword>
<dbReference type="PANTHER" id="PTHR43133:SF46">
    <property type="entry name" value="RNA POLYMERASE SIGMA-70 FACTOR ECF SUBFAMILY"/>
    <property type="match status" value="1"/>
</dbReference>
<accession>A0A1V9F7U1</accession>
<evidence type="ECO:0000256" key="1">
    <source>
        <dbReference type="ARBA" id="ARBA00010641"/>
    </source>
</evidence>
<sequence>MQDQKIIELIRSNKNDQALLALYKNFPAVKKMIRLNSGNAADAEDIFQEALIILCRKIKETGFVLNAQLSTYLFSVCRFLWKDELKKRKHRLVNDFEAGIDQLEELQLKDQVAEEERIKLAERVIGDLGDRCREVLLLFYNSGLKLKDIATKMGYSSENTAKNQKYKCLEAAKNRLKEMKRPRETFH</sequence>
<dbReference type="Proteomes" id="UP000192276">
    <property type="component" value="Unassembled WGS sequence"/>
</dbReference>
<evidence type="ECO:0000256" key="3">
    <source>
        <dbReference type="ARBA" id="ARBA00023082"/>
    </source>
</evidence>
<dbReference type="Gene3D" id="1.10.1740.10">
    <property type="match status" value="1"/>
</dbReference>
<evidence type="ECO:0000256" key="2">
    <source>
        <dbReference type="ARBA" id="ARBA00023015"/>
    </source>
</evidence>
<evidence type="ECO:0000313" key="7">
    <source>
        <dbReference type="Proteomes" id="UP000192276"/>
    </source>
</evidence>
<dbReference type="STRING" id="550983.A4R26_27550"/>
<gene>
    <name evidence="6" type="ORF">A4R26_27550</name>
</gene>
<dbReference type="InterPro" id="IPR039425">
    <property type="entry name" value="RNA_pol_sigma-70-like"/>
</dbReference>
<keyword evidence="2" id="KW-0805">Transcription regulation</keyword>